<sequence>MESSRKFFAAVVVLVLVVVATEVTLVHARVCETKSTEYKGFCLRDHDNCATICQAEGFSSGECSGWKRDCMCSKPC</sequence>
<evidence type="ECO:0000256" key="2">
    <source>
        <dbReference type="ARBA" id="ARBA00023157"/>
    </source>
</evidence>
<dbReference type="SMART" id="SM00505">
    <property type="entry name" value="Knot1"/>
    <property type="match status" value="1"/>
</dbReference>
<dbReference type="Pfam" id="PF00304">
    <property type="entry name" value="Gamma-thionin"/>
    <property type="match status" value="1"/>
</dbReference>
<dbReference type="PANTHER" id="PTHR33147:SF26">
    <property type="entry name" value="DEFENSIN-LIKE PROTEIN 7-RELATED"/>
    <property type="match status" value="1"/>
</dbReference>
<dbReference type="InterPro" id="IPR008176">
    <property type="entry name" value="Defensin_plant"/>
</dbReference>
<feature type="domain" description="Knottins-like" evidence="4">
    <location>
        <begin position="30"/>
        <end position="76"/>
    </location>
</feature>
<dbReference type="EMBL" id="RWGY01000045">
    <property type="protein sequence ID" value="TVU07343.1"/>
    <property type="molecule type" value="Genomic_DNA"/>
</dbReference>
<accession>A0A5J9T7L1</accession>
<dbReference type="InterPro" id="IPR003614">
    <property type="entry name" value="Knottins"/>
</dbReference>
<organism evidence="5 7">
    <name type="scientific">Eragrostis curvula</name>
    <name type="common">weeping love grass</name>
    <dbReference type="NCBI Taxonomy" id="38414"/>
    <lineage>
        <taxon>Eukaryota</taxon>
        <taxon>Viridiplantae</taxon>
        <taxon>Streptophyta</taxon>
        <taxon>Embryophyta</taxon>
        <taxon>Tracheophyta</taxon>
        <taxon>Spermatophyta</taxon>
        <taxon>Magnoliopsida</taxon>
        <taxon>Liliopsida</taxon>
        <taxon>Poales</taxon>
        <taxon>Poaceae</taxon>
        <taxon>PACMAD clade</taxon>
        <taxon>Chloridoideae</taxon>
        <taxon>Eragrostideae</taxon>
        <taxon>Eragrostidinae</taxon>
        <taxon>Eragrostis</taxon>
    </lineage>
</organism>
<dbReference type="AlphaFoldDB" id="A0A5J9T7L1"/>
<dbReference type="Gramene" id="TVU07344">
    <property type="protein sequence ID" value="TVU07344"/>
    <property type="gene ID" value="EJB05_47394"/>
</dbReference>
<keyword evidence="7" id="KW-1185">Reference proteome</keyword>
<evidence type="ECO:0000313" key="7">
    <source>
        <dbReference type="Proteomes" id="UP000324897"/>
    </source>
</evidence>
<feature type="chain" id="PRO_5033490979" description="Knottins-like domain-containing protein" evidence="3">
    <location>
        <begin position="29"/>
        <end position="76"/>
    </location>
</feature>
<protein>
    <recommendedName>
        <fullName evidence="4">Knottins-like domain-containing protein</fullName>
    </recommendedName>
</protein>
<dbReference type="Gramene" id="TVU07343">
    <property type="protein sequence ID" value="TVU07343"/>
    <property type="gene ID" value="EJB05_47393"/>
</dbReference>
<evidence type="ECO:0000259" key="4">
    <source>
        <dbReference type="SMART" id="SM00505"/>
    </source>
</evidence>
<dbReference type="PRINTS" id="PR00288">
    <property type="entry name" value="PUROTHIONIN"/>
</dbReference>
<proteinExistence type="predicted"/>
<dbReference type="OrthoDB" id="683455at2759"/>
<dbReference type="Gene3D" id="3.30.30.10">
    <property type="entry name" value="Knottin, scorpion toxin-like"/>
    <property type="match status" value="1"/>
</dbReference>
<dbReference type="EMBL" id="RWGY01000045">
    <property type="protein sequence ID" value="TVU07344.1"/>
    <property type="molecule type" value="Genomic_DNA"/>
</dbReference>
<evidence type="ECO:0000256" key="3">
    <source>
        <dbReference type="SAM" id="SignalP"/>
    </source>
</evidence>
<comment type="caution">
    <text evidence="5">The sequence shown here is derived from an EMBL/GenBank/DDBJ whole genome shotgun (WGS) entry which is preliminary data.</text>
</comment>
<feature type="signal peptide" evidence="3">
    <location>
        <begin position="1"/>
        <end position="28"/>
    </location>
</feature>
<dbReference type="InterPro" id="IPR036574">
    <property type="entry name" value="Scorpion_toxin-like_sf"/>
</dbReference>
<evidence type="ECO:0000313" key="5">
    <source>
        <dbReference type="EMBL" id="TVU07343.1"/>
    </source>
</evidence>
<evidence type="ECO:0000313" key="6">
    <source>
        <dbReference type="EMBL" id="TVU07344.1"/>
    </source>
</evidence>
<dbReference type="Proteomes" id="UP000324897">
    <property type="component" value="Unassembled WGS sequence"/>
</dbReference>
<keyword evidence="2" id="KW-1015">Disulfide bond</keyword>
<gene>
    <name evidence="5" type="ORF">EJB05_47393</name>
    <name evidence="6" type="ORF">EJB05_47394</name>
</gene>
<reference evidence="5 7" key="1">
    <citation type="journal article" date="2019" name="Sci. Rep.">
        <title>A high-quality genome of Eragrostis curvula grass provides insights into Poaceae evolution and supports new strategies to enhance forage quality.</title>
        <authorList>
            <person name="Carballo J."/>
            <person name="Santos B.A.C.M."/>
            <person name="Zappacosta D."/>
            <person name="Garbus I."/>
            <person name="Selva J.P."/>
            <person name="Gallo C.A."/>
            <person name="Diaz A."/>
            <person name="Albertini E."/>
            <person name="Caccamo M."/>
            <person name="Echenique V."/>
        </authorList>
    </citation>
    <scope>NUCLEOTIDE SEQUENCE [LARGE SCALE GENOMIC DNA]</scope>
    <source>
        <strain evidence="7">cv. Victoria</strain>
        <tissue evidence="5">Leaf</tissue>
    </source>
</reference>
<dbReference type="PANTHER" id="PTHR33147">
    <property type="entry name" value="DEFENSIN-LIKE PROTEIN 1"/>
    <property type="match status" value="1"/>
</dbReference>
<dbReference type="GO" id="GO:0006952">
    <property type="term" value="P:defense response"/>
    <property type="evidence" value="ECO:0007669"/>
    <property type="project" value="InterPro"/>
</dbReference>
<keyword evidence="1 3" id="KW-0732">Signal</keyword>
<evidence type="ECO:0000256" key="1">
    <source>
        <dbReference type="ARBA" id="ARBA00022729"/>
    </source>
</evidence>
<name>A0A5J9T7L1_9POAL</name>
<dbReference type="SUPFAM" id="SSF57095">
    <property type="entry name" value="Scorpion toxin-like"/>
    <property type="match status" value="1"/>
</dbReference>